<evidence type="ECO:0000256" key="6">
    <source>
        <dbReference type="ARBA" id="ARBA00022679"/>
    </source>
</evidence>
<keyword evidence="12 18" id="KW-0067">ATP-binding</keyword>
<protein>
    <recommendedName>
        <fullName evidence="2">non-specific serine/threonine protein kinase</fullName>
        <ecNumber evidence="2">2.7.11.1</ecNumber>
    </recommendedName>
</protein>
<dbReference type="Gramene" id="VVA10428">
    <property type="protein sequence ID" value="VVA10428"/>
    <property type="gene ID" value="Prudul26B005698"/>
</dbReference>
<evidence type="ECO:0000256" key="5">
    <source>
        <dbReference type="ARBA" id="ARBA00022614"/>
    </source>
</evidence>
<dbReference type="GO" id="GO:0005524">
    <property type="term" value="F:ATP binding"/>
    <property type="evidence" value="ECO:0007669"/>
    <property type="project" value="UniProtKB-UniRule"/>
</dbReference>
<dbReference type="GO" id="GO:0016020">
    <property type="term" value="C:membrane"/>
    <property type="evidence" value="ECO:0007669"/>
    <property type="project" value="UniProtKB-SubCell"/>
</dbReference>
<dbReference type="SUPFAM" id="SSF52058">
    <property type="entry name" value="L domain-like"/>
    <property type="match status" value="1"/>
</dbReference>
<evidence type="ECO:0000256" key="19">
    <source>
        <dbReference type="SAM" id="Phobius"/>
    </source>
</evidence>
<evidence type="ECO:0000256" key="12">
    <source>
        <dbReference type="ARBA" id="ARBA00022840"/>
    </source>
</evidence>
<keyword evidence="10 18" id="KW-0547">Nucleotide-binding</keyword>
<keyword evidence="11" id="KW-0418">Kinase</keyword>
<reference evidence="22" key="1">
    <citation type="journal article" date="2020" name="Plant J.">
        <title>Transposons played a major role in the diversification between the closely related almond and peach genomes: results from the almond genome sequence.</title>
        <authorList>
            <person name="Alioto T."/>
            <person name="Alexiou K.G."/>
            <person name="Bardil A."/>
            <person name="Barteri F."/>
            <person name="Castanera R."/>
            <person name="Cruz F."/>
            <person name="Dhingra A."/>
            <person name="Duval H."/>
            <person name="Fernandez I Marti A."/>
            <person name="Frias L."/>
            <person name="Galan B."/>
            <person name="Garcia J.L."/>
            <person name="Howad W."/>
            <person name="Gomez-Garrido J."/>
            <person name="Gut M."/>
            <person name="Julca I."/>
            <person name="Morata J."/>
            <person name="Puigdomenech P."/>
            <person name="Ribeca P."/>
            <person name="Rubio Cabetas M.J."/>
            <person name="Vlasova A."/>
            <person name="Wirthensohn M."/>
            <person name="Garcia-Mas J."/>
            <person name="Gabaldon T."/>
            <person name="Casacuberta J.M."/>
            <person name="Arus P."/>
        </authorList>
    </citation>
    <scope>NUCLEOTIDE SEQUENCE [LARGE SCALE GENOMIC DNA]</scope>
    <source>
        <strain evidence="22">cv. Texas</strain>
    </source>
</reference>
<dbReference type="Pfam" id="PF13855">
    <property type="entry name" value="LRR_8"/>
    <property type="match status" value="1"/>
</dbReference>
<dbReference type="InterPro" id="IPR024788">
    <property type="entry name" value="Malectin-like_Carb-bd_dom"/>
</dbReference>
<dbReference type="InterPro" id="IPR001245">
    <property type="entry name" value="Ser-Thr/Tyr_kinase_cat_dom"/>
</dbReference>
<dbReference type="AlphaFoldDB" id="A0A5E4E9C3"/>
<dbReference type="PRINTS" id="PR00019">
    <property type="entry name" value="LEURICHRPT"/>
</dbReference>
<organism evidence="21 22">
    <name type="scientific">Prunus dulcis</name>
    <name type="common">Almond</name>
    <name type="synonym">Amygdalus dulcis</name>
    <dbReference type="NCBI Taxonomy" id="3755"/>
    <lineage>
        <taxon>Eukaryota</taxon>
        <taxon>Viridiplantae</taxon>
        <taxon>Streptophyta</taxon>
        <taxon>Embryophyta</taxon>
        <taxon>Tracheophyta</taxon>
        <taxon>Spermatophyta</taxon>
        <taxon>Magnoliopsida</taxon>
        <taxon>eudicotyledons</taxon>
        <taxon>Gunneridae</taxon>
        <taxon>Pentapetalae</taxon>
        <taxon>rosids</taxon>
        <taxon>fabids</taxon>
        <taxon>Rosales</taxon>
        <taxon>Rosaceae</taxon>
        <taxon>Amygdaloideae</taxon>
        <taxon>Amygdaleae</taxon>
        <taxon>Prunus</taxon>
    </lineage>
</organism>
<dbReference type="FunFam" id="3.80.10.10:FF:000129">
    <property type="entry name" value="Leucine-rich repeat receptor-like kinase"/>
    <property type="match status" value="1"/>
</dbReference>
<keyword evidence="4" id="KW-0597">Phosphoprotein</keyword>
<evidence type="ECO:0000256" key="2">
    <source>
        <dbReference type="ARBA" id="ARBA00012513"/>
    </source>
</evidence>
<dbReference type="PROSITE" id="PS50011">
    <property type="entry name" value="PROTEIN_KINASE_DOM"/>
    <property type="match status" value="1"/>
</dbReference>
<evidence type="ECO:0000256" key="3">
    <source>
        <dbReference type="ARBA" id="ARBA00022527"/>
    </source>
</evidence>
<evidence type="ECO:0000256" key="18">
    <source>
        <dbReference type="PROSITE-ProRule" id="PRU10141"/>
    </source>
</evidence>
<dbReference type="Gene3D" id="3.80.10.10">
    <property type="entry name" value="Ribonuclease Inhibitor"/>
    <property type="match status" value="1"/>
</dbReference>
<dbReference type="PANTHER" id="PTHR45631">
    <property type="entry name" value="OS07G0107800 PROTEIN-RELATED"/>
    <property type="match status" value="1"/>
</dbReference>
<dbReference type="InterPro" id="IPR008271">
    <property type="entry name" value="Ser/Thr_kinase_AS"/>
</dbReference>
<dbReference type="Proteomes" id="UP000327085">
    <property type="component" value="Chromosome 7"/>
</dbReference>
<dbReference type="InterPro" id="IPR001611">
    <property type="entry name" value="Leu-rich_rpt"/>
</dbReference>
<feature type="binding site" evidence="18">
    <location>
        <position position="622"/>
    </location>
    <ligand>
        <name>ATP</name>
        <dbReference type="ChEBI" id="CHEBI:30616"/>
    </ligand>
</feature>
<comment type="catalytic activity">
    <reaction evidence="17">
        <text>L-seryl-[protein] + ATP = O-phospho-L-seryl-[protein] + ADP + H(+)</text>
        <dbReference type="Rhea" id="RHEA:17989"/>
        <dbReference type="Rhea" id="RHEA-COMP:9863"/>
        <dbReference type="Rhea" id="RHEA-COMP:11604"/>
        <dbReference type="ChEBI" id="CHEBI:15378"/>
        <dbReference type="ChEBI" id="CHEBI:29999"/>
        <dbReference type="ChEBI" id="CHEBI:30616"/>
        <dbReference type="ChEBI" id="CHEBI:83421"/>
        <dbReference type="ChEBI" id="CHEBI:456216"/>
        <dbReference type="EC" id="2.7.11.1"/>
    </reaction>
</comment>
<evidence type="ECO:0000256" key="15">
    <source>
        <dbReference type="ARBA" id="ARBA00023170"/>
    </source>
</evidence>
<sequence length="919" mass="103088">MVQKLSFIFSIRFIGSKREREREREREMKMSTGFFLLLLCASLVHAQRRIDFVSIDCGSPSKTYEDTDTNITYSPDGDYTDTGINQNISSEYMYPKYPNLPFPLSDLRSFPLGNKNCYTLRPEAGKGSLNLIRASFLYGNYNGENKLPEFDLYLDVNFWSTVRFGNASEIVTKEIIGFAQSDSMHICLVNKGLGTPFISALEFRPLNSSTYGTEYGTSASLVLFRRLDIGSSNGTGRYGDDVYDRIWSLYVSPSWDTVSTSLPINTYENGYRAPFEVIKTAARPQNGSEPLNLYWNTTGMDDQFYIYMYFAEVELLARKQSRKFNISWNGSPLFGPVVPRYLQADIISNARALVGKDHQISIYKSENSTLPPILNAIEVFKVMQRVESPTFSEDVEAITNVKTTYQIKKIWAGDPCGPKNFSWEGLKCNYSLSLPRITSLNLNSSNLNGIIAASIAKLSSLESLDLSNNNLTGPVPQFLEELKSLKILNLKGNQLSGSVPNALLERSGAGLLELSVDSQNLCGSDSCKKKKKIVVPIVASLLSALVLLIVVIVVWKLRRKRKADTEGENFNKTGRTIASKKCQFTHEEVLEITKNFQTAIGKGGFGIVYHGYMKDGTQVAVKMLSPSSSQGPREFQTEAELLMRIHHRNLASFVGYCDDADNLALIYEYMPNGNLRGCLSDSDRSTRMTWEMRLRIAIDAAQGLEYLHHGCKPPIVHRDVKTANILLSENLEAKIADFGLSKVFPSDNEPDVVTTVMGTAGYLDPEYYNCQRLNEKSDVYSFGVVLLELITGQPAIIKSDEHVHIVEWVNPELQRGDITSVVDPRMQEGYDVNSVWKALEVAMACTTSTSQHRATMDFVLSELKHCLEMELSRHRERSPGWTEELRVRLAPYTSTSSTEVFSMYTDSTNAESMTGPFPR</sequence>
<evidence type="ECO:0000256" key="17">
    <source>
        <dbReference type="ARBA" id="ARBA00048679"/>
    </source>
</evidence>
<dbReference type="SMART" id="SM00220">
    <property type="entry name" value="S_TKc"/>
    <property type="match status" value="1"/>
</dbReference>
<evidence type="ECO:0000313" key="22">
    <source>
        <dbReference type="Proteomes" id="UP000327085"/>
    </source>
</evidence>
<dbReference type="EC" id="2.7.11.1" evidence="2"/>
<dbReference type="InParanoid" id="A0A5E4E9C3"/>
<evidence type="ECO:0000313" key="21">
    <source>
        <dbReference type="EMBL" id="VVA10428.1"/>
    </source>
</evidence>
<evidence type="ECO:0000256" key="4">
    <source>
        <dbReference type="ARBA" id="ARBA00022553"/>
    </source>
</evidence>
<evidence type="ECO:0000256" key="8">
    <source>
        <dbReference type="ARBA" id="ARBA00022729"/>
    </source>
</evidence>
<dbReference type="PROSITE" id="PS00107">
    <property type="entry name" value="PROTEIN_KINASE_ATP"/>
    <property type="match status" value="1"/>
</dbReference>
<feature type="domain" description="Protein kinase" evidence="20">
    <location>
        <begin position="594"/>
        <end position="893"/>
    </location>
</feature>
<evidence type="ECO:0000256" key="16">
    <source>
        <dbReference type="ARBA" id="ARBA00047899"/>
    </source>
</evidence>
<evidence type="ECO:0000256" key="1">
    <source>
        <dbReference type="ARBA" id="ARBA00004167"/>
    </source>
</evidence>
<evidence type="ECO:0000256" key="7">
    <source>
        <dbReference type="ARBA" id="ARBA00022692"/>
    </source>
</evidence>
<gene>
    <name evidence="21" type="ORF">ALMOND_2B005698</name>
</gene>
<dbReference type="FunFam" id="1.10.510.10:FF:000146">
    <property type="entry name" value="LRR receptor-like serine/threonine-protein kinase IOS1"/>
    <property type="match status" value="1"/>
</dbReference>
<keyword evidence="3" id="KW-0723">Serine/threonine-protein kinase</keyword>
<dbReference type="InterPro" id="IPR000719">
    <property type="entry name" value="Prot_kinase_dom"/>
</dbReference>
<dbReference type="SUPFAM" id="SSF56112">
    <property type="entry name" value="Protein kinase-like (PK-like)"/>
    <property type="match status" value="1"/>
</dbReference>
<accession>A0A5E4E9C3</accession>
<keyword evidence="13 19" id="KW-1133">Transmembrane helix</keyword>
<dbReference type="GO" id="GO:0004674">
    <property type="term" value="F:protein serine/threonine kinase activity"/>
    <property type="evidence" value="ECO:0007669"/>
    <property type="project" value="UniProtKB-KW"/>
</dbReference>
<keyword evidence="14 19" id="KW-0472">Membrane</keyword>
<dbReference type="Gene3D" id="3.30.200.20">
    <property type="entry name" value="Phosphorylase Kinase, domain 1"/>
    <property type="match status" value="1"/>
</dbReference>
<comment type="catalytic activity">
    <reaction evidence="16">
        <text>L-threonyl-[protein] + ATP = O-phospho-L-threonyl-[protein] + ADP + H(+)</text>
        <dbReference type="Rhea" id="RHEA:46608"/>
        <dbReference type="Rhea" id="RHEA-COMP:11060"/>
        <dbReference type="Rhea" id="RHEA-COMP:11605"/>
        <dbReference type="ChEBI" id="CHEBI:15378"/>
        <dbReference type="ChEBI" id="CHEBI:30013"/>
        <dbReference type="ChEBI" id="CHEBI:30616"/>
        <dbReference type="ChEBI" id="CHEBI:61977"/>
        <dbReference type="ChEBI" id="CHEBI:456216"/>
        <dbReference type="EC" id="2.7.11.1"/>
    </reaction>
</comment>
<evidence type="ECO:0000256" key="10">
    <source>
        <dbReference type="ARBA" id="ARBA00022741"/>
    </source>
</evidence>
<proteinExistence type="predicted"/>
<keyword evidence="7 19" id="KW-0812">Transmembrane</keyword>
<evidence type="ECO:0000256" key="14">
    <source>
        <dbReference type="ARBA" id="ARBA00023136"/>
    </source>
</evidence>
<comment type="subcellular location">
    <subcellularLocation>
        <location evidence="1">Membrane</location>
        <topology evidence="1">Single-pass membrane protein</topology>
    </subcellularLocation>
</comment>
<evidence type="ECO:0000256" key="9">
    <source>
        <dbReference type="ARBA" id="ARBA00022737"/>
    </source>
</evidence>
<dbReference type="InterPro" id="IPR032675">
    <property type="entry name" value="LRR_dom_sf"/>
</dbReference>
<evidence type="ECO:0000259" key="20">
    <source>
        <dbReference type="PROSITE" id="PS50011"/>
    </source>
</evidence>
<dbReference type="Gene3D" id="1.10.510.10">
    <property type="entry name" value="Transferase(Phosphotransferase) domain 1"/>
    <property type="match status" value="1"/>
</dbReference>
<dbReference type="CDD" id="cd14066">
    <property type="entry name" value="STKc_IRAK"/>
    <property type="match status" value="1"/>
</dbReference>
<evidence type="ECO:0000256" key="13">
    <source>
        <dbReference type="ARBA" id="ARBA00022989"/>
    </source>
</evidence>
<keyword evidence="8" id="KW-0732">Signal</keyword>
<keyword evidence="6" id="KW-0808">Transferase</keyword>
<keyword evidence="15 21" id="KW-0675">Receptor</keyword>
<dbReference type="PROSITE" id="PS00108">
    <property type="entry name" value="PROTEIN_KINASE_ST"/>
    <property type="match status" value="1"/>
</dbReference>
<dbReference type="OMA" id="IYNDSDH"/>
<dbReference type="FunFam" id="3.30.200.20:FF:000394">
    <property type="entry name" value="Leucine-rich repeat receptor-like protein kinase"/>
    <property type="match status" value="1"/>
</dbReference>
<dbReference type="EMBL" id="CABIKO010000002">
    <property type="protein sequence ID" value="VVA10428.1"/>
    <property type="molecule type" value="Genomic_DNA"/>
</dbReference>
<feature type="transmembrane region" description="Helical" evidence="19">
    <location>
        <begin position="533"/>
        <end position="555"/>
    </location>
</feature>
<dbReference type="InterPro" id="IPR011009">
    <property type="entry name" value="Kinase-like_dom_sf"/>
</dbReference>
<keyword evidence="9" id="KW-0677">Repeat</keyword>
<keyword evidence="5" id="KW-0433">Leucine-rich repeat</keyword>
<evidence type="ECO:0000256" key="11">
    <source>
        <dbReference type="ARBA" id="ARBA00022777"/>
    </source>
</evidence>
<dbReference type="Pfam" id="PF12819">
    <property type="entry name" value="Malectin_like"/>
    <property type="match status" value="1"/>
</dbReference>
<dbReference type="Pfam" id="PF07714">
    <property type="entry name" value="PK_Tyr_Ser-Thr"/>
    <property type="match status" value="1"/>
</dbReference>
<name>A0A5E4E9C3_PRUDU</name>
<dbReference type="PANTHER" id="PTHR45631:SF143">
    <property type="entry name" value="LEUCINE-RICH REPEAT PROTEIN KINASE"/>
    <property type="match status" value="1"/>
</dbReference>
<dbReference type="InterPro" id="IPR017441">
    <property type="entry name" value="Protein_kinase_ATP_BS"/>
</dbReference>